<dbReference type="CDD" id="cd05008">
    <property type="entry name" value="SIS_GlmS_GlmD_1"/>
    <property type="match status" value="1"/>
</dbReference>
<gene>
    <name evidence="4" type="ORF">FQ775_20730</name>
</gene>
<dbReference type="InterPro" id="IPR035466">
    <property type="entry name" value="GlmS/AgaS_SIS"/>
</dbReference>
<reference evidence="4" key="1">
    <citation type="submission" date="2020-04" db="EMBL/GenBank/DDBJ databases">
        <title>Nitratireductor sp. nov. isolated from mangrove soil.</title>
        <authorList>
            <person name="Ye Y."/>
        </authorList>
    </citation>
    <scope>NUCLEOTIDE SEQUENCE</scope>
    <source>
        <strain evidence="4">SY7</strain>
    </source>
</reference>
<keyword evidence="5" id="KW-1185">Reference proteome</keyword>
<evidence type="ECO:0000259" key="3">
    <source>
        <dbReference type="PROSITE" id="PS51464"/>
    </source>
</evidence>
<dbReference type="PANTHER" id="PTHR10937">
    <property type="entry name" value="GLUCOSAMINE--FRUCTOSE-6-PHOSPHATE AMINOTRANSFERASE, ISOMERIZING"/>
    <property type="match status" value="1"/>
</dbReference>
<feature type="domain" description="SIS" evidence="3">
    <location>
        <begin position="26"/>
        <end position="168"/>
    </location>
</feature>
<keyword evidence="1" id="KW-0032">Aminotransferase</keyword>
<dbReference type="InterPro" id="IPR001347">
    <property type="entry name" value="SIS_dom"/>
</dbReference>
<dbReference type="Pfam" id="PF01380">
    <property type="entry name" value="SIS"/>
    <property type="match status" value="2"/>
</dbReference>
<evidence type="ECO:0000313" key="5">
    <source>
        <dbReference type="Proteomes" id="UP000321389"/>
    </source>
</evidence>
<evidence type="ECO:0000313" key="4">
    <source>
        <dbReference type="EMBL" id="QDZ03447.1"/>
    </source>
</evidence>
<dbReference type="PROSITE" id="PS51464">
    <property type="entry name" value="SIS"/>
    <property type="match status" value="2"/>
</dbReference>
<evidence type="ECO:0000256" key="2">
    <source>
        <dbReference type="ARBA" id="ARBA00022737"/>
    </source>
</evidence>
<dbReference type="OrthoDB" id="9761808at2"/>
<organism evidence="4 5">
    <name type="scientific">Nitratireductor mangrovi</name>
    <dbReference type="NCBI Taxonomy" id="2599600"/>
    <lineage>
        <taxon>Bacteria</taxon>
        <taxon>Pseudomonadati</taxon>
        <taxon>Pseudomonadota</taxon>
        <taxon>Alphaproteobacteria</taxon>
        <taxon>Hyphomicrobiales</taxon>
        <taxon>Phyllobacteriaceae</taxon>
        <taxon>Nitratireductor</taxon>
    </lineage>
</organism>
<dbReference type="Gene3D" id="3.40.50.10490">
    <property type="entry name" value="Glucose-6-phosphate isomerase like protein, domain 1"/>
    <property type="match status" value="2"/>
</dbReference>
<dbReference type="GO" id="GO:1901135">
    <property type="term" value="P:carbohydrate derivative metabolic process"/>
    <property type="evidence" value="ECO:0007669"/>
    <property type="project" value="InterPro"/>
</dbReference>
<name>A0A5B8L673_9HYPH</name>
<dbReference type="CDD" id="cd05009">
    <property type="entry name" value="SIS_GlmS_GlmD_2"/>
    <property type="match status" value="1"/>
</dbReference>
<dbReference type="EMBL" id="CP042301">
    <property type="protein sequence ID" value="QDZ03447.1"/>
    <property type="molecule type" value="Genomic_DNA"/>
</dbReference>
<dbReference type="InterPro" id="IPR035490">
    <property type="entry name" value="GlmS/FrlB_SIS"/>
</dbReference>
<dbReference type="GO" id="GO:0097367">
    <property type="term" value="F:carbohydrate derivative binding"/>
    <property type="evidence" value="ECO:0007669"/>
    <property type="project" value="InterPro"/>
</dbReference>
<dbReference type="GO" id="GO:0008483">
    <property type="term" value="F:transaminase activity"/>
    <property type="evidence" value="ECO:0007669"/>
    <property type="project" value="UniProtKB-KW"/>
</dbReference>
<proteinExistence type="predicted"/>
<dbReference type="InterPro" id="IPR046348">
    <property type="entry name" value="SIS_dom_sf"/>
</dbReference>
<feature type="domain" description="SIS" evidence="3">
    <location>
        <begin position="187"/>
        <end position="321"/>
    </location>
</feature>
<dbReference type="KEGG" id="niy:FQ775_20730"/>
<dbReference type="PANTHER" id="PTHR10937:SF8">
    <property type="entry name" value="AMINOTRANSFERASE-RELATED"/>
    <property type="match status" value="1"/>
</dbReference>
<protein>
    <submittedName>
        <fullName evidence="4">SIS domain-containing protein</fullName>
    </submittedName>
</protein>
<keyword evidence="2" id="KW-0677">Repeat</keyword>
<sequence>MAREIAEIPAVVRRQIADGLAVYREEGERLRALDPRLVVTCARGTSDHAATFFKYLTEARLGVPVNSIGPSIASVYGARMRLAGAACLTISQSGGSPDLVTMQGAAREGGARTVAFLNVADSPVESGADAVLPMLAGPEKAVAATKSYVASLVALAAVHAGLAGDTALLAAIERLPEALEVALAQDWTEALVPVAMGTSLFTVSRGPGLSVAGEAALKFKETCRLHAEAYSAAEVRHGPIALARDRFAAIVFVPQDEGRAGVLEAAAIMRGAGARVLILDQEEQKSPWLATAKAPHPALAPICQAVSFYRFIEQLSAQLGENPDAPLHLQKVTRTT</sequence>
<accession>A0A5B8L673</accession>
<dbReference type="Proteomes" id="UP000321389">
    <property type="component" value="Chromosome"/>
</dbReference>
<evidence type="ECO:0000256" key="1">
    <source>
        <dbReference type="ARBA" id="ARBA00022576"/>
    </source>
</evidence>
<keyword evidence="1" id="KW-0808">Transferase</keyword>
<dbReference type="SUPFAM" id="SSF53697">
    <property type="entry name" value="SIS domain"/>
    <property type="match status" value="1"/>
</dbReference>
<dbReference type="AlphaFoldDB" id="A0A5B8L673"/>